<feature type="compositionally biased region" description="Acidic residues" evidence="26">
    <location>
        <begin position="1000"/>
        <end position="1012"/>
    </location>
</feature>
<dbReference type="GO" id="GO:0005615">
    <property type="term" value="C:extracellular space"/>
    <property type="evidence" value="ECO:0007669"/>
    <property type="project" value="TreeGrafter"/>
</dbReference>
<dbReference type="FunFam" id="3.10.100.10:FF:000003">
    <property type="entry name" value="Versican core protein"/>
    <property type="match status" value="1"/>
</dbReference>
<feature type="region of interest" description="Disordered" evidence="26">
    <location>
        <begin position="1865"/>
        <end position="1898"/>
    </location>
</feature>
<dbReference type="GO" id="GO:0007417">
    <property type="term" value="P:central nervous system development"/>
    <property type="evidence" value="ECO:0007669"/>
    <property type="project" value="TreeGrafter"/>
</dbReference>
<feature type="region of interest" description="Disordered" evidence="26">
    <location>
        <begin position="691"/>
        <end position="714"/>
    </location>
</feature>
<dbReference type="CDD" id="cd00033">
    <property type="entry name" value="CCP"/>
    <property type="match status" value="1"/>
</dbReference>
<organism evidence="32 33">
    <name type="scientific">Pelobates cultripes</name>
    <name type="common">Western spadefoot toad</name>
    <dbReference type="NCBI Taxonomy" id="61616"/>
    <lineage>
        <taxon>Eukaryota</taxon>
        <taxon>Metazoa</taxon>
        <taxon>Chordata</taxon>
        <taxon>Craniata</taxon>
        <taxon>Vertebrata</taxon>
        <taxon>Euteleostomi</taxon>
        <taxon>Amphibia</taxon>
        <taxon>Batrachia</taxon>
        <taxon>Anura</taxon>
        <taxon>Pelobatoidea</taxon>
        <taxon>Pelobatidae</taxon>
        <taxon>Pelobates</taxon>
    </lineage>
</organism>
<dbReference type="GO" id="GO:0001501">
    <property type="term" value="P:skeletal system development"/>
    <property type="evidence" value="ECO:0007669"/>
    <property type="project" value="TreeGrafter"/>
</dbReference>
<feature type="domain" description="Link" evidence="31">
    <location>
        <begin position="151"/>
        <end position="246"/>
    </location>
</feature>
<feature type="region of interest" description="Disordered" evidence="26">
    <location>
        <begin position="3517"/>
        <end position="3571"/>
    </location>
</feature>
<feature type="compositionally biased region" description="Polar residues" evidence="26">
    <location>
        <begin position="1138"/>
        <end position="1152"/>
    </location>
</feature>
<dbReference type="SUPFAM" id="SSF48726">
    <property type="entry name" value="Immunoglobulin"/>
    <property type="match status" value="1"/>
</dbReference>
<dbReference type="InterPro" id="IPR000742">
    <property type="entry name" value="EGF"/>
</dbReference>
<dbReference type="InterPro" id="IPR018378">
    <property type="entry name" value="C-type_lectin_CS"/>
</dbReference>
<feature type="compositionally biased region" description="Basic and acidic residues" evidence="26">
    <location>
        <begin position="3549"/>
        <end position="3558"/>
    </location>
</feature>
<keyword evidence="10" id="KW-0106">Calcium</keyword>
<dbReference type="FunFam" id="2.60.40.10:FF:000361">
    <property type="entry name" value="versican core protein-like"/>
    <property type="match status" value="1"/>
</dbReference>
<feature type="region of interest" description="Disordered" evidence="26">
    <location>
        <begin position="2864"/>
        <end position="2903"/>
    </location>
</feature>
<feature type="compositionally biased region" description="Basic and acidic residues" evidence="26">
    <location>
        <begin position="1244"/>
        <end position="1261"/>
    </location>
</feature>
<dbReference type="PANTHER" id="PTHR22804:SF6">
    <property type="entry name" value="VERSICAN CORE PROTEIN"/>
    <property type="match status" value="1"/>
</dbReference>
<dbReference type="GO" id="GO:0033165">
    <property type="term" value="C:interphotoreceptor matrix"/>
    <property type="evidence" value="ECO:0007669"/>
    <property type="project" value="UniProtKB-SubCell"/>
</dbReference>
<sequence length="3988" mass="435662">MLLDVKYIFWICTTFYVTNAFRAVTVQKSPPVKGSLSGRVTLPCFFSTMPTLPPSYNITSEILRIKWTKIEQSRDGKDPKETTVLVAQSGGIKIGQHYRGRVSVPSHPEDIGDASLTMVKLRASDAGVYRCEVLFGIEDTQDTISLDVSGVVFHYRASTDKYSLNFEGAQKACLDNGAKIATPGQLRAAYEDGFEQCDAGWLADQTVRYPIRNPRANCFGDKKGKEGIRTYGLRPTDEKYDVYCFMDDILGDLFHVPKKLTFEEAKAECKNRDAVLATVGDLYAAWRRGFDQCDYGWLADGSVRYPVSVARPQCGGGLLGVRTKYRFSNQTFFPQPQNKFNVYCVQDKKNITESVSVRLILPTEVATPSVIKKLEILPVKLTPKPVLPTTPQPETQAVSKDIEETTAVLPHLLVQEESTVSGVTTSEQDGIQQSIAITSLPKDIIEELSPSQTPFISKTTPDEVAIPTDHQAVPSQEIEKVSERTPEVSTESPAKILPSEQELLETQSSITLRKEELQLSSQSPRETMEAKSAEIIPTVIISQDVTSPKDVVAITSMDGLTSEPEVLIPSEESVTVKEILTQKVPETVSESVKIEVVTVFKTLLDASSVTGFDSQDSTSMIYHTDTAVDKSTEIAGLEVVTSSKQLLDESTVTVKLLTAAVSGPAVTDISASEVGSTVGQQDIRVIEDTTQEVDESTAATKPITSSISDQPGISDDGIEKVLSSTSAIPAIILTQSSITESIYPADKTEGSGMLTEDKTEKTFTLPPKDFTTHVSFDKTYGDATVTSEGKDVRFVPTDIPSTEQWSISAKEIEEETTETVPTPGTDEDSEQLLEEIVDITVMPTPLSTDTKQLILTSEEDTQPMPVTEASFVVSTVVDKEADLVTEGSGLDQEVELKTVASVAPEKHEESLVSTESKQETTLSPTEGIMQLSSETTIAPLSQEDVTSSDVESPVLFTTSTSSVTDVDTVYIKEVTGKTLTTLQSITDGETLETEKISTELEPESEGSADFDSTETTKTEGTVASEHSTSEILPSELKPTVTEYVPLSSSESPDTHVPTERGETVALSTDDAITISKEIVKQHTTVSPPVRKPDLIDIEREEEPSQSTIVIDESISPVKVTTELDLTSKPVEAEIDSEYFTSGTSEVPPTSSTECDDASKSYELTKDSTEVSEGEHSPEIPSHIDTINLIVIELNENETADQVHILINEIGLPFGSSSEETTDCDNSTVVPTSPSVQFINGKQEITNEPKDPKAEEARRDQIESVTPSENASVTQISEVTEQGTSQTEAPVEVHSLQSNDTQPPLGTEEPLSDIKKQDPEYSGDLEIVGDEKKSTISPTPRDVISTSEKPSEAQPRETIPLFTIESSGDDDSDDKLTSVVPAFVTSFTESPKPASETYGDLTTPPRRLTLANDTDEGSETPLGEHDTLISVSTLSTFLISEISGQPETVKIISFETTKQTFTESKDITTQGSVLQTASEPSQLKEISPLPVSTVEAPLVHTEFIKNATEYLPQPQTADEITIGEFFTQESSGDSEISSPTSQAQLDLTTDLKADATKEPHTSFTSERPKDEEKITIIDKFDAHTAEIKSDIFPTSQEPAVATSFKYTTTEKVDAYIATGSGDGELTGETITVSPVISSESSTEKTEIVHSAHISSTVELTTDEEKSSSLPISSVKTFTVPSILKDHTSYKHSETMSTFSSLIEEGSGDLVAITTQYSATESTTETQPKQLTITEVQPTDEGSGEEQHLVDKLFARTHRPSDETKSDKNLYISTILPFKEQTESEKEISEIKATDEITIQSISPTQSITETASQKLTITELEPSKSSGNEGDLFTSFLATTPQPSVETKSEEIIYTSTILPIIVQTEGSHVEPSTETDSQTLTATELQSSEGSGTEDDLLEKKIITTPSPSVESKTEKQLLTSTILPISEQRESVEEVTSELKATVEITMPSVSPEEPVTETEPKQLTITELQPTEGSGDDSIGFLVSTPHPSDESQTEKSLLASTIHPITEQAQSVEELKSEITHTEHKVTELNTIQSFSPTESVTETQPQKLTITELPLSEGSGDDMVEFLSTTTHLSIESKSEESLYTSTMQPIAEQTEGTETVEVKATEEITIKSITSTGSLTATPSQKIPFTELQPIEGSGTEEDIFEKVLVTTSHPSIESLYISTTQPITEQTEGTELETFELKATDEITIKPTSSKESLTETPPHKITITELQPIEGSGTEEDIFEKVLVTTSHPSIESLYISTTQPITEQTEGTELETFELKATDEITIKPTSSKESLTETPPHKITITELQPIEGSGTEEDMFQKVLVTTSHPSVETISKDITYISTILPITEQTEGTKAETFELKASDEITLKPISPTEPITEPPKKLIITELQPTEGSGSEDSLFISVTSPQPSVETKSDERLYISTILPITEQMEKVEEETSEITQAELKTTDVIPIQSTETQPQTITITEPIEASGDEGDLVKTFLPTTSQPSVDEKTEESLYGSTTLPFTDKTEGVEDEKSKVKAPDEITMQSISTTEPLTKTQPQKLIITELPSVEGSGVVEDLVETFFFTTPSLSVETKSEISLHTSTILAVTEQTKSVEEQKSEITQAELKADEITIESSSPTKPIIVTQTEKITITELHPIEGSGTEDYEVTSIVVSKPHSTIETKSRESLYISTIPPITDQTEGTEVEILETTQTDLKIIDDVTLQSITSTEPFTNIISSAVTATKLSPTESSGGDDDVMVETLVSTTVSSGETKVKESFYTSTLLPSTPQSERVEQETSETTKPEVKGTEEVTAQSIRPTEFIMETQPQKLTVDELVPTEGSGEDLLTDLFVTTLASSIVTKSEEQTKTFLTTESPIAIEDSTDIIKGQPSSTEGITEAQSKKLSSTDFIAPEEGSGDEDTISTSSSIKIPVPTIDVKIEEQHEQISTSPQTAEKPETATSLESITQKSSTLEPKIRFHTIAPEIRQEVTSHTEEFSRKKVVPTTTISFEDENEYLIGTGKTPQLEVMEESTVSSAWIETEPKETISEAISASSLATEFILDYKPGTTIRDELKTSTADQDTSEELKLRTVTPQYIEQIIFTVNTSISEEGSGDVSSTVKVTPLDISTTQQTELSSSEPLIIKTLPFTSSGKEKEITALVPSTEETHKIPDTEKVYSYITTTFTAEPDGKDLTDEIFSGHPSEEESLGESTAPSDDTEDIISIIETQTVSVASDMVTTQESSKITTKGTSSSRPDIPLVTTSLIKEEFSTVFTEIFQGSEEGSGTEIISSTFDTVLPEKESVLRATSIPSEVITDVVITESTEYDSIKTLHLSSASPTGKSQDLPFTLQVDTIPFTTRPQLQDLEVDGLLISSSATPKYSSMISTALPIDTEDISRETDVISDVTSQKQQETDSEIKHFTVTTEISSKLAFSDTFEPIDPTASIDIVDEESTTFVTQEPEPTSPVTVILVNGVSDLTGVLMPSTLPSAGSKTDHVVSEQEVSADDTVTYKPPGIDHIDTSESPLDHTVKDVDISEGTLINTEEDENVNDLDDLKKDLSPTSTSASSYVVAKSEKPEHAAVTEEQSTEEVRQDETTDNPLLLIYSTSDVGSSTNPPITYTVQEPEDIYSQTVLAVEKELSTVSTNIAETTEDSAIIPDASTTEGPADEDITSLPGLVAVTNEIDIHISTSNNVEGTELHMTTQDPCKLNPCQQGGTCYRRGGTSFVCTCMPGYSGELCEIDIDECQSNLCRNGAGCIDGINTFTCICLPSYAGALCEQDTEVCDYGWHKFQGHCYKYFAHRRTWDAAERECRVQGGHLTSVLSQEEQSFVNRLGHDYQWIGLNDKMFENDFRWSDGSTLQYENWRPSQPDSFFSAGEDCVVIIWHENGQWNDVPCNYHLTYTCKKGTVACGQPPLVENAKTFGKVKPRYEINSLIRYHCKDGFVQRHMPTIRCRGDGRWDLPKVTCMQPSMYQRTYSKKYYYKFIPPEMRTSQNSPKHQHRWSRTWQNSPR</sequence>
<evidence type="ECO:0000313" key="33">
    <source>
        <dbReference type="Proteomes" id="UP001295444"/>
    </source>
</evidence>
<feature type="disulfide bond" evidence="24">
    <location>
        <begin position="293"/>
        <end position="314"/>
    </location>
</feature>
<dbReference type="InterPro" id="IPR050691">
    <property type="entry name" value="Hyaluronan_bind_Proteoglycan"/>
</dbReference>
<dbReference type="SMART" id="SM00406">
    <property type="entry name" value="IGv"/>
    <property type="match status" value="1"/>
</dbReference>
<dbReference type="Gene3D" id="2.60.40.10">
    <property type="entry name" value="Immunoglobulins"/>
    <property type="match status" value="1"/>
</dbReference>
<dbReference type="PROSITE" id="PS50963">
    <property type="entry name" value="LINK_2"/>
    <property type="match status" value="2"/>
</dbReference>
<dbReference type="PROSITE" id="PS01241">
    <property type="entry name" value="LINK_1"/>
    <property type="match status" value="2"/>
</dbReference>
<keyword evidence="11" id="KW-0654">Proteoglycan</keyword>
<feature type="compositionally biased region" description="Polar residues" evidence="26">
    <location>
        <begin position="2923"/>
        <end position="2947"/>
    </location>
</feature>
<dbReference type="InterPro" id="IPR013783">
    <property type="entry name" value="Ig-like_fold"/>
</dbReference>
<keyword evidence="5 22" id="KW-0245">EGF-like domain</keyword>
<keyword evidence="25" id="KW-0175">Coiled coil</keyword>
<keyword evidence="7" id="KW-0732">Signal</keyword>
<dbReference type="SMART" id="SM00032">
    <property type="entry name" value="CCP"/>
    <property type="match status" value="1"/>
</dbReference>
<dbReference type="GO" id="GO:0002052">
    <property type="term" value="P:positive regulation of neuroblast proliferation"/>
    <property type="evidence" value="ECO:0007669"/>
    <property type="project" value="TreeGrafter"/>
</dbReference>
<dbReference type="PROSITE" id="PS01187">
    <property type="entry name" value="EGF_CA"/>
    <property type="match status" value="1"/>
</dbReference>
<comment type="subcellular location">
    <subcellularLocation>
        <location evidence="1">Cell projection</location>
        <location evidence="1">Cilium</location>
        <location evidence="1">Photoreceptor outer segment</location>
    </subcellularLocation>
    <subcellularLocation>
        <location evidence="2">Secreted</location>
        <location evidence="2">Extracellular space</location>
        <location evidence="2">Extracellular matrix</location>
        <location evidence="2">Interphotoreceptor matrix</location>
    </subcellularLocation>
</comment>
<dbReference type="Gene3D" id="3.10.100.10">
    <property type="entry name" value="Mannose-Binding Protein A, subunit A"/>
    <property type="match status" value="3"/>
</dbReference>
<keyword evidence="14" id="KW-0966">Cell projection</keyword>
<evidence type="ECO:0000256" key="2">
    <source>
        <dbReference type="ARBA" id="ARBA00004593"/>
    </source>
</evidence>
<dbReference type="SUPFAM" id="SSF56436">
    <property type="entry name" value="C-type lectin-like"/>
    <property type="match status" value="3"/>
</dbReference>
<evidence type="ECO:0000256" key="13">
    <source>
        <dbReference type="ARBA" id="ARBA00023180"/>
    </source>
</evidence>
<feature type="disulfide bond" evidence="24">
    <location>
        <begin position="197"/>
        <end position="218"/>
    </location>
</feature>
<feature type="compositionally biased region" description="Polar residues" evidence="26">
    <location>
        <begin position="697"/>
        <end position="711"/>
    </location>
</feature>
<dbReference type="Gene3D" id="2.10.70.10">
    <property type="entry name" value="Complement Module, domain 1"/>
    <property type="match status" value="1"/>
</dbReference>
<dbReference type="SUPFAM" id="SSF57535">
    <property type="entry name" value="Complement control module/SCR domain"/>
    <property type="match status" value="1"/>
</dbReference>
<feature type="domain" description="Link" evidence="31">
    <location>
        <begin position="248"/>
        <end position="346"/>
    </location>
</feature>
<evidence type="ECO:0000256" key="6">
    <source>
        <dbReference type="ARBA" id="ARBA00022659"/>
    </source>
</evidence>
<evidence type="ECO:0000256" key="24">
    <source>
        <dbReference type="PROSITE-ProRule" id="PRU00323"/>
    </source>
</evidence>
<keyword evidence="3" id="KW-0964">Secreted</keyword>
<evidence type="ECO:0000256" key="18">
    <source>
        <dbReference type="ARBA" id="ARBA00044099"/>
    </source>
</evidence>
<keyword evidence="4" id="KW-0272">Extracellular matrix</keyword>
<feature type="compositionally biased region" description="Polar residues" evidence="26">
    <location>
        <begin position="1294"/>
        <end position="1303"/>
    </location>
</feature>
<dbReference type="InterPro" id="IPR033987">
    <property type="entry name" value="CSPG_CTLD"/>
</dbReference>
<evidence type="ECO:0000259" key="30">
    <source>
        <dbReference type="PROSITE" id="PS50923"/>
    </source>
</evidence>
<feature type="region of interest" description="Disordered" evidence="26">
    <location>
        <begin position="1387"/>
        <end position="1422"/>
    </location>
</feature>
<dbReference type="FunFam" id="3.10.100.10:FF:000011">
    <property type="entry name" value="Aggrecan core protein"/>
    <property type="match status" value="1"/>
</dbReference>
<evidence type="ECO:0000259" key="28">
    <source>
        <dbReference type="PROSITE" id="PS50041"/>
    </source>
</evidence>
<dbReference type="PROSITE" id="PS50026">
    <property type="entry name" value="EGF_3"/>
    <property type="match status" value="2"/>
</dbReference>
<evidence type="ECO:0000256" key="15">
    <source>
        <dbReference type="ARBA" id="ARBA00023290"/>
    </source>
</evidence>
<evidence type="ECO:0000259" key="29">
    <source>
        <dbReference type="PROSITE" id="PS50835"/>
    </source>
</evidence>
<accession>A0AAD1W901</accession>
<evidence type="ECO:0000256" key="17">
    <source>
        <dbReference type="ARBA" id="ARBA00043896"/>
    </source>
</evidence>
<dbReference type="PRINTS" id="PR01265">
    <property type="entry name" value="LINKMODULE"/>
</dbReference>
<evidence type="ECO:0000256" key="21">
    <source>
        <dbReference type="ARBA" id="ARBA00044266"/>
    </source>
</evidence>
<feature type="compositionally biased region" description="Basic and acidic residues" evidence="26">
    <location>
        <begin position="2503"/>
        <end position="2515"/>
    </location>
</feature>
<evidence type="ECO:0000256" key="26">
    <source>
        <dbReference type="SAM" id="MobiDB-lite"/>
    </source>
</evidence>
<evidence type="ECO:0000313" key="32">
    <source>
        <dbReference type="EMBL" id="CAH2296976.1"/>
    </source>
</evidence>
<name>A0AAD1W901_PELCU</name>
<dbReference type="InterPro" id="IPR036179">
    <property type="entry name" value="Ig-like_dom_sf"/>
</dbReference>
<feature type="compositionally biased region" description="Polar residues" evidence="26">
    <location>
        <begin position="1865"/>
        <end position="1891"/>
    </location>
</feature>
<dbReference type="SMART" id="SM00034">
    <property type="entry name" value="CLECT"/>
    <property type="match status" value="1"/>
</dbReference>
<dbReference type="InterPro" id="IPR016186">
    <property type="entry name" value="C-type_lectin-like/link_sf"/>
</dbReference>
<dbReference type="InterPro" id="IPR016187">
    <property type="entry name" value="CTDL_fold"/>
</dbReference>
<feature type="compositionally biased region" description="Basic and acidic residues" evidence="26">
    <location>
        <begin position="3491"/>
        <end position="3500"/>
    </location>
</feature>
<feature type="compositionally biased region" description="Polar residues" evidence="26">
    <location>
        <begin position="1216"/>
        <end position="1243"/>
    </location>
</feature>
<evidence type="ECO:0000256" key="11">
    <source>
        <dbReference type="ARBA" id="ARBA00022974"/>
    </source>
</evidence>
<feature type="region of interest" description="Disordered" evidence="26">
    <location>
        <begin position="1136"/>
        <end position="1158"/>
    </location>
</feature>
<dbReference type="GO" id="GO:0001750">
    <property type="term" value="C:photoreceptor outer segment"/>
    <property type="evidence" value="ECO:0007669"/>
    <property type="project" value="UniProtKB-SubCell"/>
</dbReference>
<feature type="region of interest" description="Disordered" evidence="26">
    <location>
        <begin position="3465"/>
        <end position="3500"/>
    </location>
</feature>
<dbReference type="PROSITE" id="PS50923">
    <property type="entry name" value="SUSHI"/>
    <property type="match status" value="1"/>
</dbReference>
<dbReference type="InterPro" id="IPR003599">
    <property type="entry name" value="Ig_sub"/>
</dbReference>
<feature type="disulfide bond" evidence="22">
    <location>
        <begin position="3706"/>
        <end position="3715"/>
    </location>
</feature>
<evidence type="ECO:0000256" key="1">
    <source>
        <dbReference type="ARBA" id="ARBA00004504"/>
    </source>
</evidence>
<dbReference type="PROSITE" id="PS00615">
    <property type="entry name" value="C_TYPE_LECTIN_1"/>
    <property type="match status" value="1"/>
</dbReference>
<feature type="disulfide bond" evidence="22">
    <location>
        <begin position="3744"/>
        <end position="3753"/>
    </location>
</feature>
<feature type="disulfide bond" evidence="23">
    <location>
        <begin position="3916"/>
        <end position="3943"/>
    </location>
</feature>
<comment type="caution">
    <text evidence="22">Lacks conserved residue(s) required for the propagation of feature annotation.</text>
</comment>
<dbReference type="FunFam" id="3.10.100.10:FF:000002">
    <property type="entry name" value="Hyaluronan proteoglycan link protein 1"/>
    <property type="match status" value="1"/>
</dbReference>
<keyword evidence="16" id="KW-0393">Immunoglobulin domain</keyword>
<dbReference type="InterPro" id="IPR035976">
    <property type="entry name" value="Sushi/SCR/CCP_sf"/>
</dbReference>
<evidence type="ECO:0000256" key="16">
    <source>
        <dbReference type="ARBA" id="ARBA00023319"/>
    </source>
</evidence>
<feature type="domain" description="EGF-like" evidence="27">
    <location>
        <begin position="3718"/>
        <end position="3754"/>
    </location>
</feature>
<feature type="domain" description="Ig-like" evidence="29">
    <location>
        <begin position="33"/>
        <end position="149"/>
    </location>
</feature>
<dbReference type="Pfam" id="PF07686">
    <property type="entry name" value="V-set"/>
    <property type="match status" value="1"/>
</dbReference>
<dbReference type="SMART" id="SM00181">
    <property type="entry name" value="EGF"/>
    <property type="match status" value="2"/>
</dbReference>
<evidence type="ECO:0000256" key="25">
    <source>
        <dbReference type="SAM" id="Coils"/>
    </source>
</evidence>
<evidence type="ECO:0000256" key="9">
    <source>
        <dbReference type="ARBA" id="ARBA00022737"/>
    </source>
</evidence>
<feature type="region of interest" description="Disordered" evidence="26">
    <location>
        <begin position="2761"/>
        <end position="2790"/>
    </location>
</feature>
<dbReference type="InterPro" id="IPR000538">
    <property type="entry name" value="Link_dom"/>
</dbReference>
<evidence type="ECO:0000259" key="31">
    <source>
        <dbReference type="PROSITE" id="PS50963"/>
    </source>
</evidence>
<feature type="region of interest" description="Disordered" evidence="26">
    <location>
        <begin position="3968"/>
        <end position="3988"/>
    </location>
</feature>
<dbReference type="PROSITE" id="PS00022">
    <property type="entry name" value="EGF_1"/>
    <property type="match status" value="2"/>
</dbReference>
<proteinExistence type="predicted"/>
<dbReference type="EMBL" id="OW240916">
    <property type="protein sequence ID" value="CAH2296976.1"/>
    <property type="molecule type" value="Genomic_DNA"/>
</dbReference>
<evidence type="ECO:0000256" key="19">
    <source>
        <dbReference type="ARBA" id="ARBA00044230"/>
    </source>
</evidence>
<feature type="disulfide bond" evidence="23">
    <location>
        <begin position="3887"/>
        <end position="3930"/>
    </location>
</feature>
<dbReference type="PROSITE" id="PS50041">
    <property type="entry name" value="C_TYPE_LECTIN_2"/>
    <property type="match status" value="1"/>
</dbReference>
<dbReference type="Proteomes" id="UP001295444">
    <property type="component" value="Chromosome 05"/>
</dbReference>
<dbReference type="FunFam" id="2.10.70.10:FF:000003">
    <property type="entry name" value="Versican core protein"/>
    <property type="match status" value="1"/>
</dbReference>
<dbReference type="SMART" id="SM00445">
    <property type="entry name" value="LINK"/>
    <property type="match status" value="2"/>
</dbReference>
<keyword evidence="6 23" id="KW-0768">Sushi</keyword>
<dbReference type="CDD" id="cd00054">
    <property type="entry name" value="EGF_CA"/>
    <property type="match status" value="2"/>
</dbReference>
<dbReference type="SMART" id="SM00409">
    <property type="entry name" value="IG"/>
    <property type="match status" value="1"/>
</dbReference>
<protein>
    <recommendedName>
        <fullName evidence="18">Versican core protein</fullName>
    </recommendedName>
    <alternativeName>
        <fullName evidence="19">Chondroitin sulfate proteoglycan core protein 2</fullName>
    </alternativeName>
    <alternativeName>
        <fullName evidence="20">Large fibroblast proteoglycan</fullName>
    </alternativeName>
    <alternativeName>
        <fullName evidence="21">PG-M</fullName>
    </alternativeName>
</protein>
<feature type="compositionally biased region" description="Polar residues" evidence="26">
    <location>
        <begin position="1013"/>
        <end position="1031"/>
    </location>
</feature>
<dbReference type="GO" id="GO:0005540">
    <property type="term" value="F:hyaluronic acid binding"/>
    <property type="evidence" value="ECO:0007669"/>
    <property type="project" value="UniProtKB-KW"/>
</dbReference>
<evidence type="ECO:0000259" key="27">
    <source>
        <dbReference type="PROSITE" id="PS50026"/>
    </source>
</evidence>
<keyword evidence="9" id="KW-0677">Repeat</keyword>
<evidence type="ECO:0000256" key="14">
    <source>
        <dbReference type="ARBA" id="ARBA00023273"/>
    </source>
</evidence>
<feature type="compositionally biased region" description="Acidic residues" evidence="26">
    <location>
        <begin position="3519"/>
        <end position="3528"/>
    </location>
</feature>
<dbReference type="PROSITE" id="PS50835">
    <property type="entry name" value="IG_LIKE"/>
    <property type="match status" value="1"/>
</dbReference>
<evidence type="ECO:0000256" key="4">
    <source>
        <dbReference type="ARBA" id="ARBA00022530"/>
    </source>
</evidence>
<dbReference type="PROSITE" id="PS01186">
    <property type="entry name" value="EGF_2"/>
    <property type="match status" value="1"/>
</dbReference>
<dbReference type="InterPro" id="IPR000152">
    <property type="entry name" value="EGF-type_Asp/Asn_hydroxyl_site"/>
</dbReference>
<comment type="function">
    <text evidence="17">May play a role in intercellular signaling and in connecting cells with the extracellular matrix. May take part in the regulation of cell motility, growth and differentiation. Binds hyaluronic acid.</text>
</comment>
<dbReference type="InterPro" id="IPR000436">
    <property type="entry name" value="Sushi_SCR_CCP_dom"/>
</dbReference>
<dbReference type="SUPFAM" id="SSF57196">
    <property type="entry name" value="EGF/Laminin"/>
    <property type="match status" value="1"/>
</dbReference>
<feature type="compositionally biased region" description="Polar residues" evidence="26">
    <location>
        <begin position="2867"/>
        <end position="2886"/>
    </location>
</feature>
<dbReference type="GO" id="GO:0030246">
    <property type="term" value="F:carbohydrate binding"/>
    <property type="evidence" value="ECO:0007669"/>
    <property type="project" value="UniProtKB-KW"/>
</dbReference>
<evidence type="ECO:0000256" key="12">
    <source>
        <dbReference type="ARBA" id="ARBA00023157"/>
    </source>
</evidence>
<feature type="domain" description="Sushi" evidence="30">
    <location>
        <begin position="3885"/>
        <end position="3945"/>
    </location>
</feature>
<dbReference type="GO" id="GO:0072534">
    <property type="term" value="C:perineuronal net"/>
    <property type="evidence" value="ECO:0007669"/>
    <property type="project" value="TreeGrafter"/>
</dbReference>
<keyword evidence="15" id="KW-0373">Hyaluronic acid</keyword>
<dbReference type="GO" id="GO:0045202">
    <property type="term" value="C:synapse"/>
    <property type="evidence" value="ECO:0007669"/>
    <property type="project" value="TreeGrafter"/>
</dbReference>
<feature type="domain" description="EGF-like" evidence="27">
    <location>
        <begin position="3679"/>
        <end position="3716"/>
    </location>
</feature>
<evidence type="ECO:0000256" key="5">
    <source>
        <dbReference type="ARBA" id="ARBA00022536"/>
    </source>
</evidence>
<dbReference type="CDD" id="cd03520">
    <property type="entry name" value="Link_domain_CSPGs_modules_2_4"/>
    <property type="match status" value="1"/>
</dbReference>
<feature type="compositionally biased region" description="Basic and acidic residues" evidence="26">
    <location>
        <begin position="2770"/>
        <end position="2788"/>
    </location>
</feature>
<evidence type="ECO:0000256" key="3">
    <source>
        <dbReference type="ARBA" id="ARBA00022525"/>
    </source>
</evidence>
<evidence type="ECO:0000256" key="10">
    <source>
        <dbReference type="ARBA" id="ARBA00022837"/>
    </source>
</evidence>
<dbReference type="Pfam" id="PF00193">
    <property type="entry name" value="Xlink"/>
    <property type="match status" value="2"/>
</dbReference>
<evidence type="ECO:0000256" key="8">
    <source>
        <dbReference type="ARBA" id="ARBA00022734"/>
    </source>
</evidence>
<dbReference type="GO" id="GO:0007155">
    <property type="term" value="P:cell adhesion"/>
    <property type="evidence" value="ECO:0007669"/>
    <property type="project" value="InterPro"/>
</dbReference>
<evidence type="ECO:0000256" key="23">
    <source>
        <dbReference type="PROSITE-ProRule" id="PRU00302"/>
    </source>
</evidence>
<keyword evidence="12 22" id="KW-1015">Disulfide bond</keyword>
<feature type="coiled-coil region" evidence="25">
    <location>
        <begin position="2586"/>
        <end position="2613"/>
    </location>
</feature>
<feature type="region of interest" description="Disordered" evidence="26">
    <location>
        <begin position="995"/>
        <end position="1031"/>
    </location>
</feature>
<dbReference type="CDD" id="cd03517">
    <property type="entry name" value="Link_domain_CSPGs_modules_1_3"/>
    <property type="match status" value="1"/>
</dbReference>
<dbReference type="PROSITE" id="PS00010">
    <property type="entry name" value="ASX_HYDROXYL"/>
    <property type="match status" value="1"/>
</dbReference>
<feature type="region of interest" description="Disordered" evidence="26">
    <location>
        <begin position="2920"/>
        <end position="2947"/>
    </location>
</feature>
<feature type="compositionally biased region" description="Polar residues" evidence="26">
    <location>
        <begin position="1262"/>
        <end position="1287"/>
    </location>
</feature>
<dbReference type="FunFam" id="2.10.25.10:FF:000006">
    <property type="entry name" value="Versican core protein-like isoform 1"/>
    <property type="match status" value="1"/>
</dbReference>
<feature type="domain" description="C-type lectin" evidence="28">
    <location>
        <begin position="3767"/>
        <end position="3881"/>
    </location>
</feature>
<keyword evidence="33" id="KW-1185">Reference proteome</keyword>
<evidence type="ECO:0000256" key="20">
    <source>
        <dbReference type="ARBA" id="ARBA00044263"/>
    </source>
</evidence>
<dbReference type="GO" id="GO:0010001">
    <property type="term" value="P:glial cell differentiation"/>
    <property type="evidence" value="ECO:0007669"/>
    <property type="project" value="TreeGrafter"/>
</dbReference>
<evidence type="ECO:0000256" key="22">
    <source>
        <dbReference type="PROSITE-ProRule" id="PRU00076"/>
    </source>
</evidence>
<keyword evidence="13" id="KW-0325">Glycoprotein</keyword>
<dbReference type="InterPro" id="IPR001304">
    <property type="entry name" value="C-type_lectin-like"/>
</dbReference>
<dbReference type="InterPro" id="IPR007110">
    <property type="entry name" value="Ig-like_dom"/>
</dbReference>
<reference evidence="32" key="1">
    <citation type="submission" date="2022-03" db="EMBL/GenBank/DDBJ databases">
        <authorList>
            <person name="Alioto T."/>
            <person name="Alioto T."/>
            <person name="Gomez Garrido J."/>
        </authorList>
    </citation>
    <scope>NUCLEOTIDE SEQUENCE</scope>
</reference>
<evidence type="ECO:0000256" key="7">
    <source>
        <dbReference type="ARBA" id="ARBA00022729"/>
    </source>
</evidence>
<dbReference type="CDD" id="cd05901">
    <property type="entry name" value="Ig_Versican"/>
    <property type="match status" value="1"/>
</dbReference>
<dbReference type="InterPro" id="IPR001881">
    <property type="entry name" value="EGF-like_Ca-bd_dom"/>
</dbReference>
<feature type="region of interest" description="Disordered" evidence="26">
    <location>
        <begin position="3167"/>
        <end position="3194"/>
    </location>
</feature>
<gene>
    <name evidence="32" type="ORF">PECUL_23A044154</name>
</gene>
<keyword evidence="8" id="KW-0430">Lectin</keyword>
<feature type="region of interest" description="Disordered" evidence="26">
    <location>
        <begin position="2482"/>
        <end position="2515"/>
    </location>
</feature>
<dbReference type="InterPro" id="IPR018097">
    <property type="entry name" value="EGF_Ca-bd_CS"/>
</dbReference>
<dbReference type="PANTHER" id="PTHR22804">
    <property type="entry name" value="AGGRECAN/VERSICAN PROTEOGLYCAN"/>
    <property type="match status" value="1"/>
</dbReference>
<dbReference type="Gene3D" id="2.10.25.10">
    <property type="entry name" value="Laminin"/>
    <property type="match status" value="2"/>
</dbReference>
<dbReference type="Pfam" id="PF00059">
    <property type="entry name" value="Lectin_C"/>
    <property type="match status" value="1"/>
</dbReference>
<dbReference type="GO" id="GO:0005509">
    <property type="term" value="F:calcium ion binding"/>
    <property type="evidence" value="ECO:0007669"/>
    <property type="project" value="InterPro"/>
</dbReference>
<dbReference type="CDD" id="cd03588">
    <property type="entry name" value="CLECT_CSPGs"/>
    <property type="match status" value="1"/>
</dbReference>
<dbReference type="FunFam" id="2.10.25.10:FF:000195">
    <property type="entry name" value="versican core protein-like"/>
    <property type="match status" value="1"/>
</dbReference>
<dbReference type="Pfam" id="PF00084">
    <property type="entry name" value="Sushi"/>
    <property type="match status" value="1"/>
</dbReference>
<dbReference type="SMART" id="SM00179">
    <property type="entry name" value="EGF_CA"/>
    <property type="match status" value="2"/>
</dbReference>
<feature type="region of interest" description="Disordered" evidence="26">
    <location>
        <begin position="1216"/>
        <end position="1375"/>
    </location>
</feature>
<dbReference type="InterPro" id="IPR013106">
    <property type="entry name" value="Ig_V-set"/>
</dbReference>